<reference evidence="9" key="1">
    <citation type="submission" date="2021-01" db="EMBL/GenBank/DDBJ databases">
        <authorList>
            <person name="Corre E."/>
            <person name="Pelletier E."/>
            <person name="Niang G."/>
            <person name="Scheremetjew M."/>
            <person name="Finn R."/>
            <person name="Kale V."/>
            <person name="Holt S."/>
            <person name="Cochrane G."/>
            <person name="Meng A."/>
            <person name="Brown T."/>
            <person name="Cohen L."/>
        </authorList>
    </citation>
    <scope>NUCLEOTIDE SEQUENCE</scope>
    <source>
        <strain evidence="9">Pop2</strain>
    </source>
</reference>
<feature type="transmembrane region" description="Helical" evidence="7">
    <location>
        <begin position="783"/>
        <end position="803"/>
    </location>
</feature>
<feature type="compositionally biased region" description="Basic and acidic residues" evidence="6">
    <location>
        <begin position="80"/>
        <end position="96"/>
    </location>
</feature>
<dbReference type="PANTHER" id="PTHR12385:SF4">
    <property type="entry name" value="PROTEIN PNS1"/>
    <property type="match status" value="1"/>
</dbReference>
<evidence type="ECO:0000256" key="5">
    <source>
        <dbReference type="ARBA" id="ARBA00023136"/>
    </source>
</evidence>
<feature type="transmembrane region" description="Helical" evidence="7">
    <location>
        <begin position="730"/>
        <end position="763"/>
    </location>
</feature>
<feature type="compositionally biased region" description="Basic and acidic residues" evidence="6">
    <location>
        <begin position="61"/>
        <end position="70"/>
    </location>
</feature>
<feature type="transmembrane region" description="Helical" evidence="7">
    <location>
        <begin position="493"/>
        <end position="511"/>
    </location>
</feature>
<proteinExistence type="inferred from homology"/>
<feature type="compositionally biased region" description="Polar residues" evidence="6">
    <location>
        <begin position="10"/>
        <end position="22"/>
    </location>
</feature>
<accession>A0A6U3TPW8</accession>
<keyword evidence="5 7" id="KW-0472">Membrane</keyword>
<feature type="region of interest" description="Disordered" evidence="6">
    <location>
        <begin position="315"/>
        <end position="354"/>
    </location>
</feature>
<feature type="transmembrane region" description="Helical" evidence="7">
    <location>
        <begin position="882"/>
        <end position="901"/>
    </location>
</feature>
<dbReference type="GO" id="GO:0022857">
    <property type="term" value="F:transmembrane transporter activity"/>
    <property type="evidence" value="ECO:0007669"/>
    <property type="project" value="InterPro"/>
</dbReference>
<evidence type="ECO:0000256" key="4">
    <source>
        <dbReference type="ARBA" id="ARBA00022989"/>
    </source>
</evidence>
<evidence type="ECO:0000313" key="8">
    <source>
        <dbReference type="EMBL" id="CAD9348960.1"/>
    </source>
</evidence>
<dbReference type="AlphaFoldDB" id="A0A6U3TPW8"/>
<dbReference type="EMBL" id="HBGN01032031">
    <property type="protein sequence ID" value="CAD9348960.1"/>
    <property type="molecule type" value="Transcribed_RNA"/>
</dbReference>
<feature type="region of interest" description="Disordered" evidence="6">
    <location>
        <begin position="237"/>
        <end position="297"/>
    </location>
</feature>
<evidence type="ECO:0000313" key="9">
    <source>
        <dbReference type="EMBL" id="CAD9348963.1"/>
    </source>
</evidence>
<keyword evidence="4 7" id="KW-1133">Transmembrane helix</keyword>
<feature type="transmembrane region" description="Helical" evidence="7">
    <location>
        <begin position="622"/>
        <end position="640"/>
    </location>
</feature>
<feature type="compositionally biased region" description="Basic residues" evidence="6">
    <location>
        <begin position="51"/>
        <end position="60"/>
    </location>
</feature>
<evidence type="ECO:0000256" key="2">
    <source>
        <dbReference type="ARBA" id="ARBA00007168"/>
    </source>
</evidence>
<name>A0A6U3TPW8_9STRA</name>
<evidence type="ECO:0000256" key="1">
    <source>
        <dbReference type="ARBA" id="ARBA00004141"/>
    </source>
</evidence>
<evidence type="ECO:0000256" key="3">
    <source>
        <dbReference type="ARBA" id="ARBA00022692"/>
    </source>
</evidence>
<feature type="transmembrane region" description="Helical" evidence="7">
    <location>
        <begin position="701"/>
        <end position="718"/>
    </location>
</feature>
<dbReference type="InterPro" id="IPR007603">
    <property type="entry name" value="Choline_transptr-like"/>
</dbReference>
<feature type="compositionally biased region" description="Polar residues" evidence="6">
    <location>
        <begin position="319"/>
        <end position="334"/>
    </location>
</feature>
<dbReference type="GO" id="GO:0016020">
    <property type="term" value="C:membrane"/>
    <property type="evidence" value="ECO:0007669"/>
    <property type="project" value="UniProtKB-SubCell"/>
</dbReference>
<evidence type="ECO:0000256" key="6">
    <source>
        <dbReference type="SAM" id="MobiDB-lite"/>
    </source>
</evidence>
<comment type="subcellular location">
    <subcellularLocation>
        <location evidence="1">Membrane</location>
        <topology evidence="1">Multi-pass membrane protein</topology>
    </subcellularLocation>
</comment>
<feature type="compositionally biased region" description="Polar residues" evidence="6">
    <location>
        <begin position="113"/>
        <end position="123"/>
    </location>
</feature>
<organism evidence="9">
    <name type="scientific">Ditylum brightwellii</name>
    <dbReference type="NCBI Taxonomy" id="49249"/>
    <lineage>
        <taxon>Eukaryota</taxon>
        <taxon>Sar</taxon>
        <taxon>Stramenopiles</taxon>
        <taxon>Ochrophyta</taxon>
        <taxon>Bacillariophyta</taxon>
        <taxon>Mediophyceae</taxon>
        <taxon>Lithodesmiophycidae</taxon>
        <taxon>Lithodesmiales</taxon>
        <taxon>Lithodesmiaceae</taxon>
        <taxon>Ditylum</taxon>
    </lineage>
</organism>
<feature type="transmembrane region" description="Helical" evidence="7">
    <location>
        <begin position="593"/>
        <end position="615"/>
    </location>
</feature>
<comment type="similarity">
    <text evidence="2">Belongs to the CTL (choline transporter-like) family.</text>
</comment>
<dbReference type="Pfam" id="PF04515">
    <property type="entry name" value="Choline_transpo"/>
    <property type="match status" value="1"/>
</dbReference>
<feature type="region of interest" description="Disordered" evidence="6">
    <location>
        <begin position="1"/>
        <end position="123"/>
    </location>
</feature>
<feature type="transmembrane region" description="Helical" evidence="7">
    <location>
        <begin position="921"/>
        <end position="942"/>
    </location>
</feature>
<sequence length="1001" mass="110140">MPSIKVNPIVSETNGETEQSPTMLHAGSRVSPKGATDFEDDTPAEVEGNKNIKKSSRSKKTVKEKEHYQPNHDPLSASDHVVDWDARRKRQKESERRRRRNRSRSVDMGSIDEPQQSPQQSPFANLSHQEKLIIETQLYAMQAQAHAQAHAQVQAHAHAHAHAQAQAQGYPPLSPNRRVSPRQDFQGPYRSPRSLPTSPMVAHNSPYHAHRYAHNPGVSQAGNPLIPVLYEATPPGIDTMPLLPSKDEDMGLPTNGGKQRKRKTDAPSYGSIDVVSPGSQREQNTNGPVSPQKEFCPRGEFMNLTGAVPPMQRLKELHQQQSQQKISPNRQGPSQHRRSNSLSGAIPYQGQSQIPPGLMMMPHGMYQQHNLHNSPSTGPVMMNEPRPIRHQRSLSDSMFSTEGQLPPISPKSPGASLFSGPLNGGRGVYSAPEGPVYDMGNTESEPFIPQHFGKWMEGQHQSSSRKMHMRHKSVELFMKSVKGTEQPMRCRDVFFALLFFAQLAAVIYAGITFGTNAILPGQEGSEIFNVGGYFEASVPTGSEATDTDSFDNVSGGNPFGTDSDVSGQQFLDETIGGLKGVSVFVSYKNVIKVASACGAFAVTLSALALVIMMIIARRLIHVALVFSIGLSFTWGTVGIGLSPKSFVPITGIIALALSIGYAFVVWDRIPFASANLLAALSGIRDNPITVFIAFLFQGLALWWNIFFTFAVIGVFDWLQTTQLDSNMCILIYVGLGISYYWTFQVILHIVSVTTAGAIGGWWHKEDADSCCPKPVWRAFFRSIFFSFGSVCLGSLFVGFVQILRMITENIRPNRDGVLMCLQECIVCVQECIVGCVDKMSDIFNPWAFTYVGLYGYSFKEAGHNATELFKTRGWAKIINDDLIPNVLFMVSIVIGGVTGFFGQLIQENANFGFSSEHRPGLTSFLIGLCVGLVVSSVLLTIINSAERAVIVCFAGSPVEFHENHTEMSNEMREAWREVWPGCMDINDMKISYAMGDAGDSV</sequence>
<keyword evidence="3 7" id="KW-0812">Transmembrane</keyword>
<feature type="transmembrane region" description="Helical" evidence="7">
    <location>
        <begin position="646"/>
        <end position="664"/>
    </location>
</feature>
<evidence type="ECO:0000256" key="7">
    <source>
        <dbReference type="SAM" id="Phobius"/>
    </source>
</evidence>
<feature type="compositionally biased region" description="Polar residues" evidence="6">
    <location>
        <begin position="277"/>
        <end position="289"/>
    </location>
</feature>
<dbReference type="PANTHER" id="PTHR12385">
    <property type="entry name" value="CHOLINE TRANSPORTER-LIKE (SLC FAMILY 44)"/>
    <property type="match status" value="1"/>
</dbReference>
<feature type="region of interest" description="Disordered" evidence="6">
    <location>
        <begin position="150"/>
        <end position="204"/>
    </location>
</feature>
<dbReference type="EMBL" id="HBGN01032032">
    <property type="protein sequence ID" value="CAD9348963.1"/>
    <property type="molecule type" value="Transcribed_RNA"/>
</dbReference>
<gene>
    <name evidence="8" type="ORF">DBRI1063_LOCUS20690</name>
    <name evidence="9" type="ORF">DBRI1063_LOCUS20691</name>
</gene>
<feature type="compositionally biased region" description="Low complexity" evidence="6">
    <location>
        <begin position="150"/>
        <end position="168"/>
    </location>
</feature>
<protein>
    <submittedName>
        <fullName evidence="9">Uncharacterized protein</fullName>
    </submittedName>
</protein>